<evidence type="ECO:0000313" key="2">
    <source>
        <dbReference type="EMBL" id="KAF6812860.1"/>
    </source>
</evidence>
<dbReference type="Proteomes" id="UP000639643">
    <property type="component" value="Unassembled WGS sequence"/>
</dbReference>
<feature type="region of interest" description="Disordered" evidence="1">
    <location>
        <begin position="73"/>
        <end position="132"/>
    </location>
</feature>
<accession>A0A8H6JGV4</accession>
<protein>
    <submittedName>
        <fullName evidence="2">Uncharacterized protein</fullName>
    </submittedName>
</protein>
<keyword evidence="3" id="KW-1185">Reference proteome</keyword>
<feature type="region of interest" description="Disordered" evidence="1">
    <location>
        <begin position="1"/>
        <end position="44"/>
    </location>
</feature>
<feature type="compositionally biased region" description="Basic and acidic residues" evidence="1">
    <location>
        <begin position="109"/>
        <end position="121"/>
    </location>
</feature>
<feature type="compositionally biased region" description="Basic and acidic residues" evidence="1">
    <location>
        <begin position="10"/>
        <end position="29"/>
    </location>
</feature>
<reference evidence="2" key="1">
    <citation type="journal article" date="2020" name="Phytopathology">
        <title>Genome Sequence Resources of Colletotrichum truncatum, C. plurivorum, C. musicola, and C. sojae: Four Species Pathogenic to Soybean (Glycine max).</title>
        <authorList>
            <person name="Rogerio F."/>
            <person name="Boufleur T.R."/>
            <person name="Ciampi-Guillardi M."/>
            <person name="Sukno S.A."/>
            <person name="Thon M.R."/>
            <person name="Massola Junior N.S."/>
            <person name="Baroncelli R."/>
        </authorList>
    </citation>
    <scope>NUCLEOTIDE SEQUENCE</scope>
    <source>
        <strain evidence="2">LFN0074</strain>
    </source>
</reference>
<evidence type="ECO:0000256" key="1">
    <source>
        <dbReference type="SAM" id="MobiDB-lite"/>
    </source>
</evidence>
<dbReference type="EMBL" id="WIGM01000774">
    <property type="protein sequence ID" value="KAF6812860.1"/>
    <property type="molecule type" value="Genomic_DNA"/>
</dbReference>
<comment type="caution">
    <text evidence="2">The sequence shown here is derived from an EMBL/GenBank/DDBJ whole genome shotgun (WGS) entry which is preliminary data.</text>
</comment>
<dbReference type="AlphaFoldDB" id="A0A8H6JGV4"/>
<evidence type="ECO:0000313" key="3">
    <source>
        <dbReference type="Proteomes" id="UP000639643"/>
    </source>
</evidence>
<organism evidence="2 3">
    <name type="scientific">Colletotrichum musicola</name>
    <dbReference type="NCBI Taxonomy" id="2175873"/>
    <lineage>
        <taxon>Eukaryota</taxon>
        <taxon>Fungi</taxon>
        <taxon>Dikarya</taxon>
        <taxon>Ascomycota</taxon>
        <taxon>Pezizomycotina</taxon>
        <taxon>Sordariomycetes</taxon>
        <taxon>Hypocreomycetidae</taxon>
        <taxon>Glomerellales</taxon>
        <taxon>Glomerellaceae</taxon>
        <taxon>Colletotrichum</taxon>
        <taxon>Colletotrichum orchidearum species complex</taxon>
    </lineage>
</organism>
<name>A0A8H6JGV4_9PEZI</name>
<sequence length="132" mass="14804">MGYNQQGRCKMRDPGNGDIDGNRRGRGGLEEEQQEENEWPGKDRSQFSMCLHSCKPRITLNGVGICQWDRAGSRTGSGTEDWDGWDGQEPRHSKEGIERKARRASISPDIEHGQKLLERHSGSPRAAGACRR</sequence>
<gene>
    <name evidence="2" type="ORF">CMUS01_12959</name>
</gene>
<feature type="compositionally biased region" description="Basic and acidic residues" evidence="1">
    <location>
        <begin position="88"/>
        <end position="99"/>
    </location>
</feature>
<proteinExistence type="predicted"/>